<dbReference type="EMBL" id="UYJE01003036">
    <property type="protein sequence ID" value="VDI15977.1"/>
    <property type="molecule type" value="Genomic_DNA"/>
</dbReference>
<accession>A0A8B6DAN1</accession>
<gene>
    <name evidence="1" type="ORF">MGAL_10B025446</name>
</gene>
<name>A0A8B6DAN1_MYTGA</name>
<organism evidence="1 2">
    <name type="scientific">Mytilus galloprovincialis</name>
    <name type="common">Mediterranean mussel</name>
    <dbReference type="NCBI Taxonomy" id="29158"/>
    <lineage>
        <taxon>Eukaryota</taxon>
        <taxon>Metazoa</taxon>
        <taxon>Spiralia</taxon>
        <taxon>Lophotrochozoa</taxon>
        <taxon>Mollusca</taxon>
        <taxon>Bivalvia</taxon>
        <taxon>Autobranchia</taxon>
        <taxon>Pteriomorphia</taxon>
        <taxon>Mytilida</taxon>
        <taxon>Mytiloidea</taxon>
        <taxon>Mytilidae</taxon>
        <taxon>Mytilinae</taxon>
        <taxon>Mytilus</taxon>
    </lineage>
</organism>
<sequence length="78" mass="8919">MSIFVESYMKNYPSARTSDIEELIGETLKHAPLKPSGTRYKEPIDKRVIAADAEIPLPGTQENINIKINKVNYQFFTF</sequence>
<evidence type="ECO:0000313" key="1">
    <source>
        <dbReference type="EMBL" id="VDI15977.1"/>
    </source>
</evidence>
<comment type="caution">
    <text evidence="1">The sequence shown here is derived from an EMBL/GenBank/DDBJ whole genome shotgun (WGS) entry which is preliminary data.</text>
</comment>
<protein>
    <submittedName>
        <fullName evidence="1">Uncharacterized protein</fullName>
    </submittedName>
</protein>
<reference evidence="1" key="1">
    <citation type="submission" date="2018-11" db="EMBL/GenBank/DDBJ databases">
        <authorList>
            <person name="Alioto T."/>
            <person name="Alioto T."/>
        </authorList>
    </citation>
    <scope>NUCLEOTIDE SEQUENCE</scope>
</reference>
<dbReference type="AlphaFoldDB" id="A0A8B6DAN1"/>
<evidence type="ECO:0000313" key="2">
    <source>
        <dbReference type="Proteomes" id="UP000596742"/>
    </source>
</evidence>
<proteinExistence type="predicted"/>
<dbReference type="Proteomes" id="UP000596742">
    <property type="component" value="Unassembled WGS sequence"/>
</dbReference>
<keyword evidence="2" id="KW-1185">Reference proteome</keyword>